<dbReference type="InParanoid" id="A0A401GRA6"/>
<dbReference type="InterPro" id="IPR045340">
    <property type="entry name" value="DUF6533"/>
</dbReference>
<feature type="transmembrane region" description="Helical" evidence="1">
    <location>
        <begin position="130"/>
        <end position="150"/>
    </location>
</feature>
<dbReference type="Proteomes" id="UP000287166">
    <property type="component" value="Unassembled WGS sequence"/>
</dbReference>
<dbReference type="EMBL" id="BFAD01000006">
    <property type="protein sequence ID" value="GBE84752.1"/>
    <property type="molecule type" value="Genomic_DNA"/>
</dbReference>
<sequence>MPALAHASLSRRPMHRLGEHLGQAFAEATVLTALSNPFLMVSVRHCSPTIHAVMALALYQQDFRAAAGYASAFVVIFYDYGLTFAREVHTMWGAKRKYTFATILFYIVRYAGLLFVILVMRSTWSTKSHLMALNILLMAAVAVFSAMRVYALYFGNYFVFGIVLLLGLTNPILTMYISIMTEPQVAVLSPTLNSCGMMPKIAPGPFEKLFMGTRACSIVADAVVVILTWMKTLHYRRAAMRANARMSVTTVLFKDGTAFFSSLLFLNVFALGIGQIADLIVVMTTWTTVVTSILTCRFMLDLREATSSSDPSGLSQTIPLSAMPVGIAFVEASKDVGEDTYAV</sequence>
<evidence type="ECO:0000313" key="3">
    <source>
        <dbReference type="EMBL" id="GBE84752.1"/>
    </source>
</evidence>
<feature type="transmembrane region" description="Helical" evidence="1">
    <location>
        <begin position="63"/>
        <end position="82"/>
    </location>
</feature>
<dbReference type="OrthoDB" id="2803471at2759"/>
<evidence type="ECO:0000259" key="2">
    <source>
        <dbReference type="Pfam" id="PF20151"/>
    </source>
</evidence>
<feature type="domain" description="DUF6533" evidence="2">
    <location>
        <begin position="70"/>
        <end position="114"/>
    </location>
</feature>
<name>A0A401GRA6_9APHY</name>
<keyword evidence="1" id="KW-0812">Transmembrane</keyword>
<feature type="transmembrane region" description="Helical" evidence="1">
    <location>
        <begin position="157"/>
        <end position="179"/>
    </location>
</feature>
<reference evidence="3 4" key="1">
    <citation type="journal article" date="2018" name="Sci. Rep.">
        <title>Genome sequence of the cauliflower mushroom Sparassis crispa (Hanabiratake) and its association with beneficial usage.</title>
        <authorList>
            <person name="Kiyama R."/>
            <person name="Furutani Y."/>
            <person name="Kawaguchi K."/>
            <person name="Nakanishi T."/>
        </authorList>
    </citation>
    <scope>NUCLEOTIDE SEQUENCE [LARGE SCALE GENOMIC DNA]</scope>
</reference>
<dbReference type="RefSeq" id="XP_027615665.1">
    <property type="nucleotide sequence ID" value="XM_027759864.1"/>
</dbReference>
<accession>A0A401GRA6</accession>
<proteinExistence type="predicted"/>
<feature type="transmembrane region" description="Helical" evidence="1">
    <location>
        <begin position="279"/>
        <end position="300"/>
    </location>
</feature>
<comment type="caution">
    <text evidence="3">The sequence shown here is derived from an EMBL/GenBank/DDBJ whole genome shotgun (WGS) entry which is preliminary data.</text>
</comment>
<evidence type="ECO:0000313" key="4">
    <source>
        <dbReference type="Proteomes" id="UP000287166"/>
    </source>
</evidence>
<gene>
    <name evidence="3" type="ORF">SCP_0607320</name>
</gene>
<keyword evidence="1" id="KW-0472">Membrane</keyword>
<feature type="transmembrane region" description="Helical" evidence="1">
    <location>
        <begin position="251"/>
        <end position="273"/>
    </location>
</feature>
<dbReference type="Pfam" id="PF20151">
    <property type="entry name" value="DUF6533"/>
    <property type="match status" value="1"/>
</dbReference>
<protein>
    <recommendedName>
        <fullName evidence="2">DUF6533 domain-containing protein</fullName>
    </recommendedName>
</protein>
<dbReference type="GeneID" id="38781669"/>
<feature type="transmembrane region" description="Helical" evidence="1">
    <location>
        <begin position="209"/>
        <end position="230"/>
    </location>
</feature>
<evidence type="ECO:0000256" key="1">
    <source>
        <dbReference type="SAM" id="Phobius"/>
    </source>
</evidence>
<dbReference type="AlphaFoldDB" id="A0A401GRA6"/>
<organism evidence="3 4">
    <name type="scientific">Sparassis crispa</name>
    <dbReference type="NCBI Taxonomy" id="139825"/>
    <lineage>
        <taxon>Eukaryota</taxon>
        <taxon>Fungi</taxon>
        <taxon>Dikarya</taxon>
        <taxon>Basidiomycota</taxon>
        <taxon>Agaricomycotina</taxon>
        <taxon>Agaricomycetes</taxon>
        <taxon>Polyporales</taxon>
        <taxon>Sparassidaceae</taxon>
        <taxon>Sparassis</taxon>
    </lineage>
</organism>
<feature type="transmembrane region" description="Helical" evidence="1">
    <location>
        <begin position="21"/>
        <end position="43"/>
    </location>
</feature>
<keyword evidence="1" id="KW-1133">Transmembrane helix</keyword>
<keyword evidence="4" id="KW-1185">Reference proteome</keyword>
<feature type="transmembrane region" description="Helical" evidence="1">
    <location>
        <begin position="103"/>
        <end position="124"/>
    </location>
</feature>